<dbReference type="Pfam" id="PF00041">
    <property type="entry name" value="fn3"/>
    <property type="match status" value="1"/>
</dbReference>
<feature type="domain" description="Fibronectin type-III" evidence="1">
    <location>
        <begin position="334"/>
        <end position="423"/>
    </location>
</feature>
<dbReference type="SMART" id="SM00060">
    <property type="entry name" value="FN3"/>
    <property type="match status" value="1"/>
</dbReference>
<dbReference type="AlphaFoldDB" id="A0A6J6B0F3"/>
<reference evidence="2" key="1">
    <citation type="submission" date="2020-05" db="EMBL/GenBank/DDBJ databases">
        <authorList>
            <person name="Chiriac C."/>
            <person name="Salcher M."/>
            <person name="Ghai R."/>
            <person name="Kavagutti S V."/>
        </authorList>
    </citation>
    <scope>NUCLEOTIDE SEQUENCE</scope>
</reference>
<dbReference type="EMBL" id="CAEZSK010000005">
    <property type="protein sequence ID" value="CAB4532492.1"/>
    <property type="molecule type" value="Genomic_DNA"/>
</dbReference>
<name>A0A6J6B0F3_9ZZZZ</name>
<dbReference type="CDD" id="cd00063">
    <property type="entry name" value="FN3"/>
    <property type="match status" value="1"/>
</dbReference>
<sequence>MAVKKSRNHARNIAISTLLASLLLGFLNPISADALVLVRPATQWGHVYAGPATTETQQRKPKVAYLEKKSKFVVKYNGFPEWTKIQVQAAVDVWAANFESKVPIYIEATWERSRSFSILGSARPGNYFSNFTGAPDSTLWYPSALANALAGKDLDGNKPEMIITVNSLANWYRGTGVGPSKTEYDLQSVMVHEMAHGLGFLASDSYDEFFGYGSIDQPTPYDAYVQTGDGRRLSDLPSPSLELGEALTSKLVWSGAQGVAANGGVPPVLYTPKVYQDSSSISHLDEATFTAAGPDSVMTPELDAGQIFHEPGPLLLAMMRDLRVKPPAGIAVDAPQLVRNAQALISDAGAIVKFDPPANARAAQITTYTVKNVKTGAEKSFTSSPAVLTGLKNGTSYTFTVTATNSLGTSDPVTTNAITPQAAWKKTVIDPLADAQNLTTVIFNSNPAIIYQDAKNKSLKLALWNGKIWNKLTVDGRGGSAGRTRNAIAGEVSACVSGFGKTQTLHIFYADSVDQDLRYATYDGRIFKYEVVDGNGTEVNNYEDPIRTRTASDVSVSSACSASSAGVQVFYRDESQGILLGAVRVKGAADWKYELVDGDRKTDDRTTGDVAFHLDALFDGKETILIYDSVLSRNQRQEPSSGAIRIAQRSGFGASSWKYKTLDASGGPIAGVGYDVALQKGARGILATWLTSSTLSLPNADQIRWAYLSAPTEFKTLATTGYGTPSKFLSSDGSNTVFNCQGRLCAIDISKGLTSLVTKEINSEGFDSAWIVLDKRRYLVSGVGNQLVLLRAQ</sequence>
<dbReference type="PROSITE" id="PS50853">
    <property type="entry name" value="FN3"/>
    <property type="match status" value="1"/>
</dbReference>
<dbReference type="SUPFAM" id="SSF49265">
    <property type="entry name" value="Fibronectin type III"/>
    <property type="match status" value="1"/>
</dbReference>
<dbReference type="Gene3D" id="3.40.390.10">
    <property type="entry name" value="Collagenase (Catalytic Domain)"/>
    <property type="match status" value="1"/>
</dbReference>
<organism evidence="2">
    <name type="scientific">freshwater metagenome</name>
    <dbReference type="NCBI Taxonomy" id="449393"/>
    <lineage>
        <taxon>unclassified sequences</taxon>
        <taxon>metagenomes</taxon>
        <taxon>ecological metagenomes</taxon>
    </lineage>
</organism>
<dbReference type="SUPFAM" id="SSF55486">
    <property type="entry name" value="Metalloproteases ('zincins'), catalytic domain"/>
    <property type="match status" value="1"/>
</dbReference>
<protein>
    <submittedName>
        <fullName evidence="2">Unannotated protein</fullName>
    </submittedName>
</protein>
<dbReference type="Gene3D" id="2.60.40.10">
    <property type="entry name" value="Immunoglobulins"/>
    <property type="match status" value="1"/>
</dbReference>
<evidence type="ECO:0000259" key="1">
    <source>
        <dbReference type="PROSITE" id="PS50853"/>
    </source>
</evidence>
<proteinExistence type="predicted"/>
<dbReference type="InterPro" id="IPR024079">
    <property type="entry name" value="MetalloPept_cat_dom_sf"/>
</dbReference>
<accession>A0A6J6B0F3</accession>
<dbReference type="GO" id="GO:0008237">
    <property type="term" value="F:metallopeptidase activity"/>
    <property type="evidence" value="ECO:0007669"/>
    <property type="project" value="InterPro"/>
</dbReference>
<dbReference type="InterPro" id="IPR036116">
    <property type="entry name" value="FN3_sf"/>
</dbReference>
<dbReference type="InterPro" id="IPR003961">
    <property type="entry name" value="FN3_dom"/>
</dbReference>
<dbReference type="Gene3D" id="2.120.10.70">
    <property type="entry name" value="Fucose-specific lectin"/>
    <property type="match status" value="1"/>
</dbReference>
<dbReference type="InterPro" id="IPR013783">
    <property type="entry name" value="Ig-like_fold"/>
</dbReference>
<evidence type="ECO:0000313" key="2">
    <source>
        <dbReference type="EMBL" id="CAB4532492.1"/>
    </source>
</evidence>
<gene>
    <name evidence="2" type="ORF">UFOPK1419_00079</name>
</gene>